<reference evidence="3" key="1">
    <citation type="journal article" date="2005" name="Nature">
        <title>The map-based sequence of the rice genome.</title>
        <authorList>
            <consortium name="International rice genome sequencing project (IRGSP)"/>
            <person name="Matsumoto T."/>
            <person name="Wu J."/>
            <person name="Kanamori H."/>
            <person name="Katayose Y."/>
            <person name="Fujisawa M."/>
            <person name="Namiki N."/>
            <person name="Mizuno H."/>
            <person name="Yamamoto K."/>
            <person name="Antonio B.A."/>
            <person name="Baba T."/>
            <person name="Sakata K."/>
            <person name="Nagamura Y."/>
            <person name="Aoki H."/>
            <person name="Arikawa K."/>
            <person name="Arita K."/>
            <person name="Bito T."/>
            <person name="Chiden Y."/>
            <person name="Fujitsuka N."/>
            <person name="Fukunaka R."/>
            <person name="Hamada M."/>
            <person name="Harada C."/>
            <person name="Hayashi A."/>
            <person name="Hijishita S."/>
            <person name="Honda M."/>
            <person name="Hosokawa S."/>
            <person name="Ichikawa Y."/>
            <person name="Idonuma A."/>
            <person name="Iijima M."/>
            <person name="Ikeda M."/>
            <person name="Ikeno M."/>
            <person name="Ito K."/>
            <person name="Ito S."/>
            <person name="Ito T."/>
            <person name="Ito Y."/>
            <person name="Ito Y."/>
            <person name="Iwabuchi A."/>
            <person name="Kamiya K."/>
            <person name="Karasawa W."/>
            <person name="Kurita K."/>
            <person name="Katagiri S."/>
            <person name="Kikuta A."/>
            <person name="Kobayashi H."/>
            <person name="Kobayashi N."/>
            <person name="Machita K."/>
            <person name="Maehara T."/>
            <person name="Masukawa M."/>
            <person name="Mizubayashi T."/>
            <person name="Mukai Y."/>
            <person name="Nagasaki H."/>
            <person name="Nagata Y."/>
            <person name="Naito S."/>
            <person name="Nakashima M."/>
            <person name="Nakama Y."/>
            <person name="Nakamichi Y."/>
            <person name="Nakamura M."/>
            <person name="Meguro A."/>
            <person name="Negishi M."/>
            <person name="Ohta I."/>
            <person name="Ohta T."/>
            <person name="Okamoto M."/>
            <person name="Ono N."/>
            <person name="Saji S."/>
            <person name="Sakaguchi M."/>
            <person name="Sakai K."/>
            <person name="Shibata M."/>
            <person name="Shimokawa T."/>
            <person name="Song J."/>
            <person name="Takazaki Y."/>
            <person name="Terasawa K."/>
            <person name="Tsugane M."/>
            <person name="Tsuji K."/>
            <person name="Ueda S."/>
            <person name="Waki K."/>
            <person name="Yamagata H."/>
            <person name="Yamamoto M."/>
            <person name="Yamamoto S."/>
            <person name="Yamane H."/>
            <person name="Yoshiki S."/>
            <person name="Yoshihara R."/>
            <person name="Yukawa K."/>
            <person name="Zhong H."/>
            <person name="Yano M."/>
            <person name="Yuan Q."/>
            <person name="Ouyang S."/>
            <person name="Liu J."/>
            <person name="Jones K.M."/>
            <person name="Gansberger K."/>
            <person name="Moffat K."/>
            <person name="Hill J."/>
            <person name="Bera J."/>
            <person name="Fadrosh D."/>
            <person name="Jin S."/>
            <person name="Johri S."/>
            <person name="Kim M."/>
            <person name="Overton L."/>
            <person name="Reardon M."/>
            <person name="Tsitrin T."/>
            <person name="Vuong H."/>
            <person name="Weaver B."/>
            <person name="Ciecko A."/>
            <person name="Tallon L."/>
            <person name="Jackson J."/>
            <person name="Pai G."/>
            <person name="Aken S.V."/>
            <person name="Utterback T."/>
            <person name="Reidmuller S."/>
            <person name="Feldblyum T."/>
            <person name="Hsiao J."/>
            <person name="Zismann V."/>
            <person name="Iobst S."/>
            <person name="de Vazeille A.R."/>
            <person name="Buell C.R."/>
            <person name="Ying K."/>
            <person name="Li Y."/>
            <person name="Lu T."/>
            <person name="Huang Y."/>
            <person name="Zhao Q."/>
            <person name="Feng Q."/>
            <person name="Zhang L."/>
            <person name="Zhu J."/>
            <person name="Weng Q."/>
            <person name="Mu J."/>
            <person name="Lu Y."/>
            <person name="Fan D."/>
            <person name="Liu Y."/>
            <person name="Guan J."/>
            <person name="Zhang Y."/>
            <person name="Yu S."/>
            <person name="Liu X."/>
            <person name="Zhang Y."/>
            <person name="Hong G."/>
            <person name="Han B."/>
            <person name="Choisne N."/>
            <person name="Demange N."/>
            <person name="Orjeda G."/>
            <person name="Samain S."/>
            <person name="Cattolico L."/>
            <person name="Pelletier E."/>
            <person name="Couloux A."/>
            <person name="Segurens B."/>
            <person name="Wincker P."/>
            <person name="D'Hont A."/>
            <person name="Scarpelli C."/>
            <person name="Weissenbach J."/>
            <person name="Salanoubat M."/>
            <person name="Quetier F."/>
            <person name="Yu Y."/>
            <person name="Kim H.R."/>
            <person name="Rambo T."/>
            <person name="Currie J."/>
            <person name="Collura K."/>
            <person name="Luo M."/>
            <person name="Yang T."/>
            <person name="Ammiraju J.S.S."/>
            <person name="Engler F."/>
            <person name="Soderlund C."/>
            <person name="Wing R.A."/>
            <person name="Palmer L.E."/>
            <person name="de la Bastide M."/>
            <person name="Spiegel L."/>
            <person name="Nascimento L."/>
            <person name="Zutavern T."/>
            <person name="O'Shaughnessy A."/>
            <person name="Dike S."/>
            <person name="Dedhia N."/>
            <person name="Preston R."/>
            <person name="Balija V."/>
            <person name="McCombie W.R."/>
            <person name="Chow T."/>
            <person name="Chen H."/>
            <person name="Chung M."/>
            <person name="Chen C."/>
            <person name="Shaw J."/>
            <person name="Wu H."/>
            <person name="Hsiao K."/>
            <person name="Chao Y."/>
            <person name="Chu M."/>
            <person name="Cheng C."/>
            <person name="Hour A."/>
            <person name="Lee P."/>
            <person name="Lin S."/>
            <person name="Lin Y."/>
            <person name="Liou J."/>
            <person name="Liu S."/>
            <person name="Hsing Y."/>
            <person name="Raghuvanshi S."/>
            <person name="Mohanty A."/>
            <person name="Bharti A.K."/>
            <person name="Gaur A."/>
            <person name="Gupta V."/>
            <person name="Kumar D."/>
            <person name="Ravi V."/>
            <person name="Vij S."/>
            <person name="Kapur A."/>
            <person name="Khurana P."/>
            <person name="Khurana P."/>
            <person name="Khurana J.P."/>
            <person name="Tyagi A.K."/>
            <person name="Gaikwad K."/>
            <person name="Singh A."/>
            <person name="Dalal V."/>
            <person name="Srivastava S."/>
            <person name="Dixit A."/>
            <person name="Pal A.K."/>
            <person name="Ghazi I.A."/>
            <person name="Yadav M."/>
            <person name="Pandit A."/>
            <person name="Bhargava A."/>
            <person name="Sureshbabu K."/>
            <person name="Batra K."/>
            <person name="Sharma T.R."/>
            <person name="Mohapatra T."/>
            <person name="Singh N.K."/>
            <person name="Messing J."/>
            <person name="Nelson A.B."/>
            <person name="Fuks G."/>
            <person name="Kavchok S."/>
            <person name="Keizer G."/>
            <person name="Linton E."/>
            <person name="Llaca V."/>
            <person name="Song R."/>
            <person name="Tanyolac B."/>
            <person name="Young S."/>
            <person name="Ho-Il K."/>
            <person name="Hahn J.H."/>
            <person name="Sangsakoo G."/>
            <person name="Vanavichit A."/>
            <person name="de Mattos Luiz.A.T."/>
            <person name="Zimmer P.D."/>
            <person name="Malone G."/>
            <person name="Dellagostin O."/>
            <person name="de Oliveira A.C."/>
            <person name="Bevan M."/>
            <person name="Bancroft I."/>
            <person name="Minx P."/>
            <person name="Cordum H."/>
            <person name="Wilson R."/>
            <person name="Cheng Z."/>
            <person name="Jin W."/>
            <person name="Jiang J."/>
            <person name="Leong S.A."/>
            <person name="Iwama H."/>
            <person name="Gojobori T."/>
            <person name="Itoh T."/>
            <person name="Niimura Y."/>
            <person name="Fujii Y."/>
            <person name="Habara T."/>
            <person name="Sakai H."/>
            <person name="Sato Y."/>
            <person name="Wilson G."/>
            <person name="Kumar K."/>
            <person name="McCouch S."/>
            <person name="Juretic N."/>
            <person name="Hoen D."/>
            <person name="Wright S."/>
            <person name="Bruskiewich R."/>
            <person name="Bureau T."/>
            <person name="Miyao A."/>
            <person name="Hirochika H."/>
            <person name="Nishikawa T."/>
            <person name="Kadowaki K."/>
            <person name="Sugiura M."/>
            <person name="Burr B."/>
            <person name="Sasaki T."/>
        </authorList>
    </citation>
    <scope>NUCLEOTIDE SEQUENCE [LARGE SCALE GENOMIC DNA]</scope>
    <source>
        <strain evidence="3">cv. Nipponbare</strain>
    </source>
</reference>
<dbReference type="AlphaFoldDB" id="Q653D4"/>
<gene>
    <name evidence="2" type="primary">P0635G10.11</name>
</gene>
<feature type="compositionally biased region" description="Low complexity" evidence="1">
    <location>
        <begin position="53"/>
        <end position="86"/>
    </location>
</feature>
<sequence>MDEDFARAVEDGLKLSKRLVLPGRAPPPAPSRGWTGRRGCPTRPPRCCRSRPWRTPSSSTAPTSRPSTATSTRPRSSRSTCASSPRWRPEREKKERGGADGWSPRCFSRGHTTMARHMDKSGK</sequence>
<protein>
    <submittedName>
        <fullName evidence="2">Uncharacterized protein</fullName>
    </submittedName>
</protein>
<reference evidence="3" key="2">
    <citation type="journal article" date="2008" name="Nucleic Acids Res.">
        <title>The rice annotation project database (RAP-DB): 2008 update.</title>
        <authorList>
            <consortium name="The rice annotation project (RAP)"/>
        </authorList>
    </citation>
    <scope>GENOME REANNOTATION</scope>
    <source>
        <strain evidence="3">cv. Nipponbare</strain>
    </source>
</reference>
<accession>Q653D4</accession>
<proteinExistence type="predicted"/>
<organism evidence="2 3">
    <name type="scientific">Oryza sativa subsp. japonica</name>
    <name type="common">Rice</name>
    <dbReference type="NCBI Taxonomy" id="39947"/>
    <lineage>
        <taxon>Eukaryota</taxon>
        <taxon>Viridiplantae</taxon>
        <taxon>Streptophyta</taxon>
        <taxon>Embryophyta</taxon>
        <taxon>Tracheophyta</taxon>
        <taxon>Spermatophyta</taxon>
        <taxon>Magnoliopsida</taxon>
        <taxon>Liliopsida</taxon>
        <taxon>Poales</taxon>
        <taxon>Poaceae</taxon>
        <taxon>BOP clade</taxon>
        <taxon>Oryzoideae</taxon>
        <taxon>Oryzeae</taxon>
        <taxon>Oryzinae</taxon>
        <taxon>Oryza</taxon>
        <taxon>Oryza sativa</taxon>
    </lineage>
</organism>
<feature type="region of interest" description="Disordered" evidence="1">
    <location>
        <begin position="19"/>
        <end position="123"/>
    </location>
</feature>
<name>Q653D4_ORYSJ</name>
<dbReference type="EMBL" id="AP005396">
    <property type="protein sequence ID" value="BAD46083.1"/>
    <property type="molecule type" value="Genomic_DNA"/>
</dbReference>
<feature type="compositionally biased region" description="Low complexity" evidence="1">
    <location>
        <begin position="31"/>
        <end position="45"/>
    </location>
</feature>
<evidence type="ECO:0000313" key="2">
    <source>
        <dbReference type="EMBL" id="BAD46083.1"/>
    </source>
</evidence>
<evidence type="ECO:0000313" key="3">
    <source>
        <dbReference type="Proteomes" id="UP000000763"/>
    </source>
</evidence>
<dbReference type="Proteomes" id="UP000000763">
    <property type="component" value="Chromosome 9"/>
</dbReference>
<evidence type="ECO:0000256" key="1">
    <source>
        <dbReference type="SAM" id="MobiDB-lite"/>
    </source>
</evidence>
<feature type="compositionally biased region" description="Basic and acidic residues" evidence="1">
    <location>
        <begin position="87"/>
        <end position="98"/>
    </location>
</feature>